<proteinExistence type="predicted"/>
<sequence>MYQLRNTMIKEGPFEGVIGYSEGAAIGATLLVEELQRAKKTGVPSTLKCAIFIAGAPPLRTDPPGFYLSDEVGEIICVPTCHVIGVSDPYLNCALALHGVCDSDTAMLFDHGWGHTIPRDADIVKDLSITIREMIGLAEGLEGGAEELD</sequence>
<keyword evidence="4" id="KW-1185">Reference proteome</keyword>
<dbReference type="PANTHER" id="PTHR48070:SF4">
    <property type="entry name" value="ESTERASE ALNB"/>
    <property type="match status" value="1"/>
</dbReference>
<dbReference type="Gene3D" id="3.40.50.1820">
    <property type="entry name" value="alpha/beta hydrolase"/>
    <property type="match status" value="1"/>
</dbReference>
<evidence type="ECO:0000313" key="3">
    <source>
        <dbReference type="EMBL" id="KAL2050489.1"/>
    </source>
</evidence>
<accession>A0ABR4AXV8</accession>
<dbReference type="SUPFAM" id="SSF53474">
    <property type="entry name" value="alpha/beta-Hydrolases"/>
    <property type="match status" value="1"/>
</dbReference>
<name>A0ABR4AXV8_9LECA</name>
<keyword evidence="1" id="KW-0378">Hydrolase</keyword>
<dbReference type="Pfam" id="PF03959">
    <property type="entry name" value="FSH1"/>
    <property type="match status" value="1"/>
</dbReference>
<dbReference type="InterPro" id="IPR029058">
    <property type="entry name" value="AB_hydrolase_fold"/>
</dbReference>
<evidence type="ECO:0000259" key="2">
    <source>
        <dbReference type="Pfam" id="PF03959"/>
    </source>
</evidence>
<dbReference type="Proteomes" id="UP001590951">
    <property type="component" value="Unassembled WGS sequence"/>
</dbReference>
<dbReference type="InterPro" id="IPR005645">
    <property type="entry name" value="FSH-like_dom"/>
</dbReference>
<evidence type="ECO:0000256" key="1">
    <source>
        <dbReference type="ARBA" id="ARBA00022801"/>
    </source>
</evidence>
<dbReference type="InterPro" id="IPR050593">
    <property type="entry name" value="LovG"/>
</dbReference>
<dbReference type="PANTHER" id="PTHR48070">
    <property type="entry name" value="ESTERASE OVCA2"/>
    <property type="match status" value="1"/>
</dbReference>
<protein>
    <recommendedName>
        <fullName evidence="2">Serine hydrolase domain-containing protein</fullName>
    </recommendedName>
</protein>
<gene>
    <name evidence="3" type="ORF">ABVK25_009158</name>
</gene>
<organism evidence="3 4">
    <name type="scientific">Lepraria finkii</name>
    <dbReference type="NCBI Taxonomy" id="1340010"/>
    <lineage>
        <taxon>Eukaryota</taxon>
        <taxon>Fungi</taxon>
        <taxon>Dikarya</taxon>
        <taxon>Ascomycota</taxon>
        <taxon>Pezizomycotina</taxon>
        <taxon>Lecanoromycetes</taxon>
        <taxon>OSLEUM clade</taxon>
        <taxon>Lecanoromycetidae</taxon>
        <taxon>Lecanorales</taxon>
        <taxon>Lecanorineae</taxon>
        <taxon>Stereocaulaceae</taxon>
        <taxon>Lepraria</taxon>
    </lineage>
</organism>
<reference evidence="3 4" key="1">
    <citation type="submission" date="2024-09" db="EMBL/GenBank/DDBJ databases">
        <title>Rethinking Asexuality: The Enigmatic Case of Functional Sexual Genes in Lepraria (Stereocaulaceae).</title>
        <authorList>
            <person name="Doellman M."/>
            <person name="Sun Y."/>
            <person name="Barcenas-Pena A."/>
            <person name="Lumbsch H.T."/>
            <person name="Grewe F."/>
        </authorList>
    </citation>
    <scope>NUCLEOTIDE SEQUENCE [LARGE SCALE GENOMIC DNA]</scope>
    <source>
        <strain evidence="3 4">Grewe 0041</strain>
    </source>
</reference>
<dbReference type="EMBL" id="JBHFEH010000046">
    <property type="protein sequence ID" value="KAL2050489.1"/>
    <property type="molecule type" value="Genomic_DNA"/>
</dbReference>
<comment type="caution">
    <text evidence="3">The sequence shown here is derived from an EMBL/GenBank/DDBJ whole genome shotgun (WGS) entry which is preliminary data.</text>
</comment>
<feature type="domain" description="Serine hydrolase" evidence="2">
    <location>
        <begin position="4"/>
        <end position="125"/>
    </location>
</feature>
<evidence type="ECO:0000313" key="4">
    <source>
        <dbReference type="Proteomes" id="UP001590951"/>
    </source>
</evidence>